<name>A0A5B1LIT5_9ACTN</name>
<evidence type="ECO:0000256" key="5">
    <source>
        <dbReference type="ARBA" id="ARBA00023136"/>
    </source>
</evidence>
<dbReference type="EMBL" id="VUJV01000002">
    <property type="protein sequence ID" value="KAA1420304.1"/>
    <property type="molecule type" value="Genomic_DNA"/>
</dbReference>
<reference evidence="8 9" key="1">
    <citation type="submission" date="2019-09" db="EMBL/GenBank/DDBJ databases">
        <title>Nocardioides panacisoli sp. nov., isolated from the soil of a ginseng field.</title>
        <authorList>
            <person name="Cho C."/>
        </authorList>
    </citation>
    <scope>NUCLEOTIDE SEQUENCE [LARGE SCALE GENOMIC DNA]</scope>
    <source>
        <strain evidence="8 9">BN130099</strain>
    </source>
</reference>
<dbReference type="InterPro" id="IPR018076">
    <property type="entry name" value="T2SS_GspF_dom"/>
</dbReference>
<proteinExistence type="predicted"/>
<accession>A0A5B1LIT5</accession>
<sequence>MTGWAALACLLAGAGGGLLTPAGSGVAQRGRRSTTSYGVVVIGLAGAVWLLAGEPRLLVIGGIGAAVLVVVGRLVVRNRHERAAVRVRVQVVEMCAAVQAELAAGQTPSAAIGRAADEWPALAAVGRTAAGGGDVPQALRDLASLPGAGDLCVVAAAWQVAHRTGHGLADTLGRVAQHLREAEQTRRVVSGELASARATARLVAGLPLVALVLGSGAGSDPWAFLLSTPVGLGCLGGGLACGLAGLWWIEALARDVERAR</sequence>
<dbReference type="AlphaFoldDB" id="A0A5B1LIT5"/>
<feature type="transmembrane region" description="Helical" evidence="6">
    <location>
        <begin position="200"/>
        <end position="218"/>
    </location>
</feature>
<keyword evidence="9" id="KW-1185">Reference proteome</keyword>
<evidence type="ECO:0000259" key="7">
    <source>
        <dbReference type="Pfam" id="PF00482"/>
    </source>
</evidence>
<keyword evidence="5 6" id="KW-0472">Membrane</keyword>
<feature type="transmembrane region" description="Helical" evidence="6">
    <location>
        <begin position="57"/>
        <end position="76"/>
    </location>
</feature>
<evidence type="ECO:0000313" key="9">
    <source>
        <dbReference type="Proteomes" id="UP000325003"/>
    </source>
</evidence>
<evidence type="ECO:0000256" key="1">
    <source>
        <dbReference type="ARBA" id="ARBA00004651"/>
    </source>
</evidence>
<keyword evidence="3 6" id="KW-0812">Transmembrane</keyword>
<reference evidence="8 9" key="2">
    <citation type="submission" date="2019-09" db="EMBL/GenBank/DDBJ databases">
        <authorList>
            <person name="Jin C."/>
        </authorList>
    </citation>
    <scope>NUCLEOTIDE SEQUENCE [LARGE SCALE GENOMIC DNA]</scope>
    <source>
        <strain evidence="8 9">BN130099</strain>
    </source>
</reference>
<evidence type="ECO:0000256" key="6">
    <source>
        <dbReference type="SAM" id="Phobius"/>
    </source>
</evidence>
<organism evidence="8 9">
    <name type="scientific">Nocardioides humilatus</name>
    <dbReference type="NCBI Taxonomy" id="2607660"/>
    <lineage>
        <taxon>Bacteria</taxon>
        <taxon>Bacillati</taxon>
        <taxon>Actinomycetota</taxon>
        <taxon>Actinomycetes</taxon>
        <taxon>Propionibacteriales</taxon>
        <taxon>Nocardioidaceae</taxon>
        <taxon>Nocardioides</taxon>
    </lineage>
</organism>
<comment type="subcellular location">
    <subcellularLocation>
        <location evidence="1">Cell membrane</location>
        <topology evidence="1">Multi-pass membrane protein</topology>
    </subcellularLocation>
</comment>
<evidence type="ECO:0000256" key="3">
    <source>
        <dbReference type="ARBA" id="ARBA00022692"/>
    </source>
</evidence>
<gene>
    <name evidence="8" type="ORF">F0U44_07775</name>
</gene>
<comment type="caution">
    <text evidence="8">The sequence shown here is derived from an EMBL/GenBank/DDBJ whole genome shotgun (WGS) entry which is preliminary data.</text>
</comment>
<feature type="transmembrane region" description="Helical" evidence="6">
    <location>
        <begin position="230"/>
        <end position="249"/>
    </location>
</feature>
<evidence type="ECO:0000256" key="2">
    <source>
        <dbReference type="ARBA" id="ARBA00022475"/>
    </source>
</evidence>
<dbReference type="GO" id="GO:0005886">
    <property type="term" value="C:plasma membrane"/>
    <property type="evidence" value="ECO:0007669"/>
    <property type="project" value="UniProtKB-SubCell"/>
</dbReference>
<evidence type="ECO:0000313" key="8">
    <source>
        <dbReference type="EMBL" id="KAA1420304.1"/>
    </source>
</evidence>
<dbReference type="PANTHER" id="PTHR35007:SF4">
    <property type="entry name" value="CONSERVED TRANSMEMBRANE PROTEIN-RELATED"/>
    <property type="match status" value="1"/>
</dbReference>
<dbReference type="RefSeq" id="WP_149727729.1">
    <property type="nucleotide sequence ID" value="NZ_VUJV01000002.1"/>
</dbReference>
<evidence type="ECO:0000256" key="4">
    <source>
        <dbReference type="ARBA" id="ARBA00022989"/>
    </source>
</evidence>
<dbReference type="PANTHER" id="PTHR35007">
    <property type="entry name" value="INTEGRAL MEMBRANE PROTEIN-RELATED"/>
    <property type="match status" value="1"/>
</dbReference>
<dbReference type="Proteomes" id="UP000325003">
    <property type="component" value="Unassembled WGS sequence"/>
</dbReference>
<dbReference type="Pfam" id="PF00482">
    <property type="entry name" value="T2SSF"/>
    <property type="match status" value="1"/>
</dbReference>
<protein>
    <recommendedName>
        <fullName evidence="7">Type II secretion system protein GspF domain-containing protein</fullName>
    </recommendedName>
</protein>
<feature type="domain" description="Type II secretion system protein GspF" evidence="7">
    <location>
        <begin position="127"/>
        <end position="213"/>
    </location>
</feature>
<keyword evidence="4 6" id="KW-1133">Transmembrane helix</keyword>
<keyword evidence="2" id="KW-1003">Cell membrane</keyword>